<dbReference type="Gene3D" id="3.30.70.3270">
    <property type="match status" value="1"/>
</dbReference>
<name>A0ABT1Y9A1_9FIRM</name>
<accession>A0ABT1Y9A1</accession>
<dbReference type="InterPro" id="IPR017896">
    <property type="entry name" value="4Fe4S_Fe-S-bd"/>
</dbReference>
<dbReference type="EMBL" id="JANPWE010000006">
    <property type="protein sequence ID" value="MCR6546236.1"/>
    <property type="molecule type" value="Genomic_DNA"/>
</dbReference>
<sequence>MNGEGLLKGLGVTFKHYVAPKVTQEYPEVKPNLPPAVKSRFRIDPEKCISCGMCVRACPNEVITLTSEKDENNKKVLTEYIMNLQYCLFCGLCEEICPTDAIAADQNFELAAYTRDNTKNIMYRKYPAGTSAVTPKAPTEEDAEDKGGDAS</sequence>
<evidence type="ECO:0000256" key="3">
    <source>
        <dbReference type="ARBA" id="ARBA00023004"/>
    </source>
</evidence>
<dbReference type="Proteomes" id="UP001524944">
    <property type="component" value="Unassembled WGS sequence"/>
</dbReference>
<evidence type="ECO:0000256" key="4">
    <source>
        <dbReference type="ARBA" id="ARBA00023014"/>
    </source>
</evidence>
<dbReference type="InterPro" id="IPR017900">
    <property type="entry name" value="4Fe4S_Fe_S_CS"/>
</dbReference>
<evidence type="ECO:0000259" key="6">
    <source>
        <dbReference type="PROSITE" id="PS51379"/>
    </source>
</evidence>
<feature type="domain" description="4Fe-4S ferredoxin-type" evidence="6">
    <location>
        <begin position="39"/>
        <end position="68"/>
    </location>
</feature>
<evidence type="ECO:0000313" key="8">
    <source>
        <dbReference type="Proteomes" id="UP001524944"/>
    </source>
</evidence>
<proteinExistence type="predicted"/>
<dbReference type="PROSITE" id="PS00198">
    <property type="entry name" value="4FE4S_FER_1"/>
    <property type="match status" value="2"/>
</dbReference>
<evidence type="ECO:0000313" key="7">
    <source>
        <dbReference type="EMBL" id="MCR6546236.1"/>
    </source>
</evidence>
<dbReference type="InterPro" id="IPR010226">
    <property type="entry name" value="NADH_quinone_OxRdtase_chainI"/>
</dbReference>
<gene>
    <name evidence="7" type="ORF">NVS47_12060</name>
</gene>
<keyword evidence="3" id="KW-0408">Iron</keyword>
<protein>
    <submittedName>
        <fullName evidence="7">NADH-quinone oxidoreductase subunit I</fullName>
    </submittedName>
</protein>
<dbReference type="PROSITE" id="PS51379">
    <property type="entry name" value="4FE4S_FER_2"/>
    <property type="match status" value="2"/>
</dbReference>
<feature type="region of interest" description="Disordered" evidence="5">
    <location>
        <begin position="130"/>
        <end position="151"/>
    </location>
</feature>
<keyword evidence="1" id="KW-0004">4Fe-4S</keyword>
<keyword evidence="2" id="KW-0479">Metal-binding</keyword>
<evidence type="ECO:0000256" key="2">
    <source>
        <dbReference type="ARBA" id="ARBA00022723"/>
    </source>
</evidence>
<dbReference type="Pfam" id="PF12838">
    <property type="entry name" value="Fer4_7"/>
    <property type="match status" value="1"/>
</dbReference>
<keyword evidence="4" id="KW-0411">Iron-sulfur</keyword>
<keyword evidence="8" id="KW-1185">Reference proteome</keyword>
<reference evidence="7 8" key="1">
    <citation type="submission" date="2022-08" db="EMBL/GenBank/DDBJ databases">
        <title>Proteogenomics of the novel Dehalobacterium formicoaceticum strain EZ94 highlights a key role of methyltransferases during anaerobic dichloromethane degradation.</title>
        <authorList>
            <person name="Wasmund K."/>
        </authorList>
    </citation>
    <scope>NUCLEOTIDE SEQUENCE [LARGE SCALE GENOMIC DNA]</scope>
    <source>
        <strain evidence="7 8">EZ94</strain>
    </source>
</reference>
<feature type="domain" description="4Fe-4S ferredoxin-type" evidence="6">
    <location>
        <begin position="78"/>
        <end position="107"/>
    </location>
</feature>
<dbReference type="RefSeq" id="WP_089611623.1">
    <property type="nucleotide sequence ID" value="NZ_CP022121.1"/>
</dbReference>
<organism evidence="7 8">
    <name type="scientific">Dehalobacterium formicoaceticum</name>
    <dbReference type="NCBI Taxonomy" id="51515"/>
    <lineage>
        <taxon>Bacteria</taxon>
        <taxon>Bacillati</taxon>
        <taxon>Bacillota</taxon>
        <taxon>Clostridia</taxon>
        <taxon>Eubacteriales</taxon>
        <taxon>Peptococcaceae</taxon>
        <taxon>Dehalobacterium</taxon>
    </lineage>
</organism>
<dbReference type="SUPFAM" id="SSF46548">
    <property type="entry name" value="alpha-helical ferredoxin"/>
    <property type="match status" value="1"/>
</dbReference>
<dbReference type="PANTHER" id="PTHR10849">
    <property type="entry name" value="NADH DEHYDROGENASE UBIQUINONE IRON-SULFUR PROTEIN 8, MITOCHONDRIAL"/>
    <property type="match status" value="1"/>
</dbReference>
<evidence type="ECO:0000256" key="1">
    <source>
        <dbReference type="ARBA" id="ARBA00022485"/>
    </source>
</evidence>
<comment type="caution">
    <text evidence="7">The sequence shown here is derived from an EMBL/GenBank/DDBJ whole genome shotgun (WGS) entry which is preliminary data.</text>
</comment>
<evidence type="ECO:0000256" key="5">
    <source>
        <dbReference type="SAM" id="MobiDB-lite"/>
    </source>
</evidence>